<dbReference type="AlphaFoldDB" id="A0A6I6AGG4"/>
<dbReference type="EMBL" id="CP043930">
    <property type="protein sequence ID" value="QGQ23929.1"/>
    <property type="molecule type" value="Genomic_DNA"/>
</dbReference>
<dbReference type="Proteomes" id="UP000427281">
    <property type="component" value="Chromosome"/>
</dbReference>
<feature type="domain" description="HNH" evidence="1">
    <location>
        <begin position="167"/>
        <end position="220"/>
    </location>
</feature>
<keyword evidence="2" id="KW-0378">Hydrolase</keyword>
<keyword evidence="2" id="KW-0540">Nuclease</keyword>
<name>A0A6I6AGG4_9PLAN</name>
<dbReference type="RefSeq" id="WP_155364825.1">
    <property type="nucleotide sequence ID" value="NZ_CP043930.1"/>
</dbReference>
<protein>
    <submittedName>
        <fullName evidence="2">HNH endonuclease</fullName>
    </submittedName>
</protein>
<keyword evidence="2" id="KW-0255">Endonuclease</keyword>
<dbReference type="Pfam" id="PF01844">
    <property type="entry name" value="HNH"/>
    <property type="match status" value="1"/>
</dbReference>
<dbReference type="KEGG" id="gim:F1728_15115"/>
<evidence type="ECO:0000259" key="1">
    <source>
        <dbReference type="Pfam" id="PF01844"/>
    </source>
</evidence>
<evidence type="ECO:0000313" key="3">
    <source>
        <dbReference type="Proteomes" id="UP000427281"/>
    </source>
</evidence>
<dbReference type="InterPro" id="IPR003615">
    <property type="entry name" value="HNH_nuc"/>
</dbReference>
<proteinExistence type="predicted"/>
<organism evidence="2 3">
    <name type="scientific">Gimesia benthica</name>
    <dbReference type="NCBI Taxonomy" id="2608982"/>
    <lineage>
        <taxon>Bacteria</taxon>
        <taxon>Pseudomonadati</taxon>
        <taxon>Planctomycetota</taxon>
        <taxon>Planctomycetia</taxon>
        <taxon>Planctomycetales</taxon>
        <taxon>Planctomycetaceae</taxon>
        <taxon>Gimesia</taxon>
    </lineage>
</organism>
<dbReference type="InterPro" id="IPR002711">
    <property type="entry name" value="HNH"/>
</dbReference>
<dbReference type="GO" id="GO:0003676">
    <property type="term" value="F:nucleic acid binding"/>
    <property type="evidence" value="ECO:0007669"/>
    <property type="project" value="InterPro"/>
</dbReference>
<dbReference type="GO" id="GO:0008270">
    <property type="term" value="F:zinc ion binding"/>
    <property type="evidence" value="ECO:0007669"/>
    <property type="project" value="InterPro"/>
</dbReference>
<reference evidence="2 3" key="1">
    <citation type="submission" date="2019-09" db="EMBL/GenBank/DDBJ databases">
        <title>Gimesia benthica sp. nov., a novel bacterium isolated from deep-sea water of the Northwest Indian Ocean.</title>
        <authorList>
            <person name="Dai X."/>
        </authorList>
    </citation>
    <scope>NUCLEOTIDE SEQUENCE [LARGE SCALE GENOMIC DNA]</scope>
    <source>
        <strain evidence="2 3">E7</strain>
    </source>
</reference>
<dbReference type="Gene3D" id="1.10.30.50">
    <property type="match status" value="1"/>
</dbReference>
<sequence length="274" mass="31407">MLTLPVIGWERYFMIFIINDDESYLRWINANPSGYVVNAQNPPSPNNLFLHRSSCSHISSSKRSNWTTKSYLKVCSNDVNELNEWATGTVDGELASCGHCKPDTSNQSEKISEHPVVVSLTEPQSEVELPFLKYPDQGRRFLGKRSGDNSRRGYGLTLRRLTGLSSCAYCGMDLFDSYEHWLLLQVDHVIPTTVGKRLGIPVEWLEDYSNMVLACSACNSFDNQFDDPDVIFAPQTEDEFFDLRDMVFTKRKPRIHKCQSSERSFFEGKPWEHK</sequence>
<dbReference type="GO" id="GO:0004519">
    <property type="term" value="F:endonuclease activity"/>
    <property type="evidence" value="ECO:0007669"/>
    <property type="project" value="UniProtKB-KW"/>
</dbReference>
<dbReference type="CDD" id="cd00085">
    <property type="entry name" value="HNHc"/>
    <property type="match status" value="1"/>
</dbReference>
<accession>A0A6I6AGG4</accession>
<gene>
    <name evidence="2" type="ORF">F1728_15115</name>
</gene>
<evidence type="ECO:0000313" key="2">
    <source>
        <dbReference type="EMBL" id="QGQ23929.1"/>
    </source>
</evidence>
<keyword evidence="3" id="KW-1185">Reference proteome</keyword>